<dbReference type="InterPro" id="IPR005119">
    <property type="entry name" value="LysR_subst-bd"/>
</dbReference>
<evidence type="ECO:0000256" key="4">
    <source>
        <dbReference type="ARBA" id="ARBA00023163"/>
    </source>
</evidence>
<reference evidence="7 8" key="1">
    <citation type="submission" date="2019-06" db="EMBL/GenBank/DDBJ databases">
        <title>Whole genome shotgun sequence of Streptomyces spinoverrucosus NBRC 14228.</title>
        <authorList>
            <person name="Hosoyama A."/>
            <person name="Uohara A."/>
            <person name="Ohji S."/>
            <person name="Ichikawa N."/>
        </authorList>
    </citation>
    <scope>NUCLEOTIDE SEQUENCE [LARGE SCALE GENOMIC DNA]</scope>
    <source>
        <strain evidence="7 8">NBRC 14228</strain>
    </source>
</reference>
<protein>
    <recommendedName>
        <fullName evidence="6">HTH lysR-type domain-containing protein</fullName>
    </recommendedName>
</protein>
<accession>A0A4Y3VA68</accession>
<feature type="compositionally biased region" description="Basic and acidic residues" evidence="5">
    <location>
        <begin position="318"/>
        <end position="337"/>
    </location>
</feature>
<keyword evidence="4" id="KW-0804">Transcription</keyword>
<feature type="region of interest" description="Disordered" evidence="5">
    <location>
        <begin position="305"/>
        <end position="384"/>
    </location>
</feature>
<evidence type="ECO:0000256" key="2">
    <source>
        <dbReference type="ARBA" id="ARBA00023015"/>
    </source>
</evidence>
<dbReference type="PRINTS" id="PR00039">
    <property type="entry name" value="HTHLYSR"/>
</dbReference>
<dbReference type="InterPro" id="IPR000847">
    <property type="entry name" value="LysR_HTH_N"/>
</dbReference>
<organism evidence="7 8">
    <name type="scientific">Streptomyces spinoverrucosus</name>
    <dbReference type="NCBI Taxonomy" id="284043"/>
    <lineage>
        <taxon>Bacteria</taxon>
        <taxon>Bacillati</taxon>
        <taxon>Actinomycetota</taxon>
        <taxon>Actinomycetes</taxon>
        <taxon>Kitasatosporales</taxon>
        <taxon>Streptomycetaceae</taxon>
        <taxon>Streptomyces</taxon>
    </lineage>
</organism>
<proteinExistence type="inferred from homology"/>
<dbReference type="EMBL" id="BJND01000008">
    <property type="protein sequence ID" value="GEC03877.1"/>
    <property type="molecule type" value="Genomic_DNA"/>
</dbReference>
<dbReference type="Gene3D" id="3.40.190.10">
    <property type="entry name" value="Periplasmic binding protein-like II"/>
    <property type="match status" value="2"/>
</dbReference>
<dbReference type="AlphaFoldDB" id="A0A4Y3VA68"/>
<dbReference type="PROSITE" id="PS50931">
    <property type="entry name" value="HTH_LYSR"/>
    <property type="match status" value="1"/>
</dbReference>
<evidence type="ECO:0000256" key="5">
    <source>
        <dbReference type="SAM" id="MobiDB-lite"/>
    </source>
</evidence>
<gene>
    <name evidence="7" type="ORF">SSP24_15320</name>
</gene>
<dbReference type="SUPFAM" id="SSF46785">
    <property type="entry name" value="Winged helix' DNA-binding domain"/>
    <property type="match status" value="1"/>
</dbReference>
<feature type="domain" description="HTH lysR-type" evidence="6">
    <location>
        <begin position="1"/>
        <end position="60"/>
    </location>
</feature>
<comment type="caution">
    <text evidence="7">The sequence shown here is derived from an EMBL/GenBank/DDBJ whole genome shotgun (WGS) entry which is preliminary data.</text>
</comment>
<dbReference type="FunFam" id="1.10.10.10:FF:000001">
    <property type="entry name" value="LysR family transcriptional regulator"/>
    <property type="match status" value="1"/>
</dbReference>
<dbReference type="GO" id="GO:0003700">
    <property type="term" value="F:DNA-binding transcription factor activity"/>
    <property type="evidence" value="ECO:0007669"/>
    <property type="project" value="InterPro"/>
</dbReference>
<dbReference type="InterPro" id="IPR036388">
    <property type="entry name" value="WH-like_DNA-bd_sf"/>
</dbReference>
<dbReference type="Pfam" id="PF00126">
    <property type="entry name" value="HTH_1"/>
    <property type="match status" value="1"/>
</dbReference>
<sequence length="384" mass="41368">MDLDVAQVRAFVCAADELHFGRAAGTLAISQQALSKRIARLESLLGTELFQRGGTGVRLTDAGHRFLQPARQTVAAADAAVRAAIGQDRPLRVDIWGHLYAPMRTLAQVAGQAGDLVLGHGRDLPSVTAALLHDDIDAAFGRVHPPLHPGLAHRLVRLEPVDAVLSADHPLAAETALRPDQLRGSVLWAPGALDRLDFLHQFAERFDIRDRATSVNLGLAHFLTEVVSQPQRFSLLPADVSLPEVPGLRSVPLVDPTPLYAWSLLWRTGNGHPGLNSLTAACAAEAGPVDGWSTTRRATGCRNRRPTERLGATVGDGAHQHDSTVTEERLGDEDGGRTARPLSRGRLIHAEVTGRAVRHQRAADRVDRAGPTATEAGSRRRARR</sequence>
<keyword evidence="8" id="KW-1185">Reference proteome</keyword>
<keyword evidence="2" id="KW-0805">Transcription regulation</keyword>
<dbReference type="Proteomes" id="UP000317881">
    <property type="component" value="Unassembled WGS sequence"/>
</dbReference>
<evidence type="ECO:0000259" key="6">
    <source>
        <dbReference type="PROSITE" id="PS50931"/>
    </source>
</evidence>
<dbReference type="PANTHER" id="PTHR30346:SF0">
    <property type="entry name" value="HCA OPERON TRANSCRIPTIONAL ACTIVATOR HCAR"/>
    <property type="match status" value="1"/>
</dbReference>
<dbReference type="InterPro" id="IPR036390">
    <property type="entry name" value="WH_DNA-bd_sf"/>
</dbReference>
<dbReference type="Gene3D" id="1.10.10.10">
    <property type="entry name" value="Winged helix-like DNA-binding domain superfamily/Winged helix DNA-binding domain"/>
    <property type="match status" value="1"/>
</dbReference>
<comment type="similarity">
    <text evidence="1">Belongs to the LysR transcriptional regulatory family.</text>
</comment>
<evidence type="ECO:0000256" key="1">
    <source>
        <dbReference type="ARBA" id="ARBA00009437"/>
    </source>
</evidence>
<evidence type="ECO:0000256" key="3">
    <source>
        <dbReference type="ARBA" id="ARBA00023125"/>
    </source>
</evidence>
<dbReference type="PANTHER" id="PTHR30346">
    <property type="entry name" value="TRANSCRIPTIONAL DUAL REGULATOR HCAR-RELATED"/>
    <property type="match status" value="1"/>
</dbReference>
<name>A0A4Y3VA68_9ACTN</name>
<dbReference type="GO" id="GO:0032993">
    <property type="term" value="C:protein-DNA complex"/>
    <property type="evidence" value="ECO:0007669"/>
    <property type="project" value="TreeGrafter"/>
</dbReference>
<dbReference type="SUPFAM" id="SSF53850">
    <property type="entry name" value="Periplasmic binding protein-like II"/>
    <property type="match status" value="1"/>
</dbReference>
<dbReference type="GO" id="GO:0003677">
    <property type="term" value="F:DNA binding"/>
    <property type="evidence" value="ECO:0007669"/>
    <property type="project" value="UniProtKB-KW"/>
</dbReference>
<evidence type="ECO:0000313" key="8">
    <source>
        <dbReference type="Proteomes" id="UP000317881"/>
    </source>
</evidence>
<dbReference type="Pfam" id="PF03466">
    <property type="entry name" value="LysR_substrate"/>
    <property type="match status" value="1"/>
</dbReference>
<evidence type="ECO:0000313" key="7">
    <source>
        <dbReference type="EMBL" id="GEC03877.1"/>
    </source>
</evidence>
<keyword evidence="3" id="KW-0238">DNA-binding</keyword>